<dbReference type="PANTHER" id="PTHR11228">
    <property type="entry name" value="RADICAL SAM DOMAIN PROTEIN"/>
    <property type="match status" value="1"/>
</dbReference>
<accession>A0A932FY17</accession>
<evidence type="ECO:0000256" key="3">
    <source>
        <dbReference type="ARBA" id="ARBA00022723"/>
    </source>
</evidence>
<dbReference type="PROSITE" id="PS51918">
    <property type="entry name" value="RADICAL_SAM"/>
    <property type="match status" value="1"/>
</dbReference>
<dbReference type="InterPro" id="IPR013785">
    <property type="entry name" value="Aldolase_TIM"/>
</dbReference>
<dbReference type="InterPro" id="IPR058240">
    <property type="entry name" value="rSAM_sf"/>
</dbReference>
<dbReference type="GO" id="GO:0003824">
    <property type="term" value="F:catalytic activity"/>
    <property type="evidence" value="ECO:0007669"/>
    <property type="project" value="InterPro"/>
</dbReference>
<dbReference type="GO" id="GO:0046872">
    <property type="term" value="F:metal ion binding"/>
    <property type="evidence" value="ECO:0007669"/>
    <property type="project" value="UniProtKB-KW"/>
</dbReference>
<evidence type="ECO:0000256" key="1">
    <source>
        <dbReference type="ARBA" id="ARBA00001966"/>
    </source>
</evidence>
<comment type="cofactor">
    <cofactor evidence="1">
        <name>[4Fe-4S] cluster</name>
        <dbReference type="ChEBI" id="CHEBI:49883"/>
    </cofactor>
</comment>
<keyword evidence="3" id="KW-0479">Metal-binding</keyword>
<dbReference type="Proteomes" id="UP000769766">
    <property type="component" value="Unassembled WGS sequence"/>
</dbReference>
<dbReference type="GO" id="GO:0051536">
    <property type="term" value="F:iron-sulfur cluster binding"/>
    <property type="evidence" value="ECO:0007669"/>
    <property type="project" value="UniProtKB-KW"/>
</dbReference>
<comment type="caution">
    <text evidence="7">The sequence shown here is derived from an EMBL/GenBank/DDBJ whole genome shotgun (WGS) entry which is preliminary data.</text>
</comment>
<dbReference type="AlphaFoldDB" id="A0A932FY17"/>
<protein>
    <submittedName>
        <fullName evidence="7">Radical SAM protein</fullName>
    </submittedName>
</protein>
<dbReference type="Gene3D" id="3.20.20.70">
    <property type="entry name" value="Aldolase class I"/>
    <property type="match status" value="1"/>
</dbReference>
<dbReference type="InterPro" id="IPR007197">
    <property type="entry name" value="rSAM"/>
</dbReference>
<dbReference type="SUPFAM" id="SSF102114">
    <property type="entry name" value="Radical SAM enzymes"/>
    <property type="match status" value="1"/>
</dbReference>
<evidence type="ECO:0000313" key="7">
    <source>
        <dbReference type="EMBL" id="MBI2877932.1"/>
    </source>
</evidence>
<feature type="domain" description="Radical SAM core" evidence="6">
    <location>
        <begin position="1"/>
        <end position="203"/>
    </location>
</feature>
<proteinExistence type="predicted"/>
<sequence>MTNLSITLQCNRDCSYCFARPLRRKGELAATRMDRAMFLCALDFLRQSGINQVRLLGGEPTLHPHFEGLVTQALDRGFRLLVFSNGLMPEAALRCLEEASPERVSVLVNLPSPWEQNSHEARYQALTLGRLGRRATLGFNLHTASPDLDFLLLQVERHRLNRSVRLGLAHPCRDGSNHCLRPKEYAEAGRHIAGFVQQAAGHGITVELDCGFVPCMFPEGFLESPGVDPAAIGPRCGPVPDILPDGSVVPCYPLASTWRLSLSDGGDAPHFRSRFEEQMQPYRTLGIFRQCATCARRAGGQCLGGCLAAAMQRLRHTPFALTEPKETAAVP</sequence>
<keyword evidence="2" id="KW-0949">S-adenosyl-L-methionine</keyword>
<dbReference type="InterPro" id="IPR050377">
    <property type="entry name" value="Radical_SAM_PqqE_MftC-like"/>
</dbReference>
<evidence type="ECO:0000256" key="5">
    <source>
        <dbReference type="ARBA" id="ARBA00023014"/>
    </source>
</evidence>
<keyword evidence="5" id="KW-0411">Iron-sulfur</keyword>
<evidence type="ECO:0000256" key="2">
    <source>
        <dbReference type="ARBA" id="ARBA00022691"/>
    </source>
</evidence>
<evidence type="ECO:0000313" key="8">
    <source>
        <dbReference type="Proteomes" id="UP000769766"/>
    </source>
</evidence>
<dbReference type="PANTHER" id="PTHR11228:SF7">
    <property type="entry name" value="PQQA PEPTIDE CYCLASE"/>
    <property type="match status" value="1"/>
</dbReference>
<name>A0A932FY17_UNCTE</name>
<evidence type="ECO:0000256" key="4">
    <source>
        <dbReference type="ARBA" id="ARBA00023004"/>
    </source>
</evidence>
<dbReference type="SFLD" id="SFLDG01067">
    <property type="entry name" value="SPASM/twitch_domain_containing"/>
    <property type="match status" value="1"/>
</dbReference>
<organism evidence="7 8">
    <name type="scientific">Tectimicrobiota bacterium</name>
    <dbReference type="NCBI Taxonomy" id="2528274"/>
    <lineage>
        <taxon>Bacteria</taxon>
        <taxon>Pseudomonadati</taxon>
        <taxon>Nitrospinota/Tectimicrobiota group</taxon>
        <taxon>Candidatus Tectimicrobiota</taxon>
    </lineage>
</organism>
<dbReference type="EMBL" id="JACPRF010000417">
    <property type="protein sequence ID" value="MBI2877932.1"/>
    <property type="molecule type" value="Genomic_DNA"/>
</dbReference>
<dbReference type="SFLD" id="SFLDS00029">
    <property type="entry name" value="Radical_SAM"/>
    <property type="match status" value="1"/>
</dbReference>
<gene>
    <name evidence="7" type="ORF">HYY20_13735</name>
</gene>
<keyword evidence="4" id="KW-0408">Iron</keyword>
<reference evidence="7" key="1">
    <citation type="submission" date="2020-07" db="EMBL/GenBank/DDBJ databases">
        <title>Huge and variable diversity of episymbiotic CPR bacteria and DPANN archaea in groundwater ecosystems.</title>
        <authorList>
            <person name="He C.Y."/>
            <person name="Keren R."/>
            <person name="Whittaker M."/>
            <person name="Farag I.F."/>
            <person name="Doudna J."/>
            <person name="Cate J.H.D."/>
            <person name="Banfield J.F."/>
        </authorList>
    </citation>
    <scope>NUCLEOTIDE SEQUENCE</scope>
    <source>
        <strain evidence="7">NC_groundwater_672_Ag_B-0.1um_62_36</strain>
    </source>
</reference>
<dbReference type="CDD" id="cd01335">
    <property type="entry name" value="Radical_SAM"/>
    <property type="match status" value="1"/>
</dbReference>
<evidence type="ECO:0000259" key="6">
    <source>
        <dbReference type="PROSITE" id="PS51918"/>
    </source>
</evidence>
<dbReference type="Pfam" id="PF04055">
    <property type="entry name" value="Radical_SAM"/>
    <property type="match status" value="1"/>
</dbReference>